<accession>A0AAP0GBW1</accession>
<dbReference type="EMBL" id="JBBWWQ010000003">
    <property type="protein sequence ID" value="KAK8950788.1"/>
    <property type="molecule type" value="Genomic_DNA"/>
</dbReference>
<dbReference type="PANTHER" id="PTHR33870">
    <property type="entry name" value="CARDIOMYOPATHY-ASSOCIATED PROTEIN"/>
    <property type="match status" value="1"/>
</dbReference>
<gene>
    <name evidence="2" type="ORF">KSP39_PZI004845</name>
</gene>
<dbReference type="PANTHER" id="PTHR33870:SF4">
    <property type="entry name" value="CARDIOMYOPATHY-ASSOCIATED PROTEIN"/>
    <property type="match status" value="1"/>
</dbReference>
<sequence length="1523" mass="169413">MKEAAVYIRKFILFTLQSAQGFACRQPFVAGLIFSSILLHTFFPNLFAFLVTSSPVLLCTALLLGTLLWYGEPYIPEIEEEEEDDELNRGVSSLKVERSLDDLLLKKDKNYTLEGIAGSTDSRNERLSDFLAEEQDKFGADFILEREFEENVGDLMKELPECQSGTREGADGLSKGVESFTMAINEPELDEWLESSLGSPWHPINMHDAASDSESDRAESSSPDASMADILPMLNELHPLLDSKAPKFADNSDDAEICKHHESDEDSTEQEDEHKSEESGASNKVVTWTADDQKNVMDLGSSDQERNRRLESLIARRRARKNQIIIFERDLIDFQSNDMTVDELLRFHPQIRHISAPRRNPFDLHHDSDESEGYLPIPGSAPSVLLHGKNPFDCSYDTENVDNQGLAEDISGQPESGLPSRSGLPFRRYESFASRSSRLKPCFVGETRDLKHNDLAGFEPDEETHQSADDSDNFKKEIEGTLVVEEKHEVVVEEKDEEWTLFTSSEDNEKKTLDVIFPGEIEIRGKIATFIEGNSQASVPIYDFSPSGSGNFFADIYMPADSLFSSGRGVPNSTSPVESHVQEGIMEGVSHERAFGQGMTSELMEFEVVHGSKLQDSTSSNGEQVTFTSNINLLDEDMFQSKGVSEAGGEDFMENRSPAYEDLDHSSGFSSGKAESNFVFYNVLPPSNVEEKHQSLEKLTSFGILLEESQISNLELGPILEENLEDFMVEEEQVDFLKATVTPSTGPRILDDPNICKFSVGEKAVSLHNQSKEAAGDDDNEEEVALFPEKSKTSKNSNIFDSIEYLNLYKMKPDYEFKSNERMSDAQAIDINEFRINQDAILMNLNDFYDVPGDEGADVREIQWFEEQFLSELDAVGDFHMESQSPRQLDCSSKDSELVLNQKNPKDSGFWSLARSHGEDLELTVYKPKLSVLQSCSLEEFDSTFVENSPGEFAEISVPEAMTCSFEPEKPHGGLSRSDMSGQGIEAVTLDATLLTPDETSVGAKTIEDAYSAFNHASEIIHSKPISSLVNPESSNSPADFEQMKSSSSDTENSSVLSVLEAKSSEDKQLVFQQATQGEPYEDMDSTFEQFDNEKMLTGSNAELETDLTGPINSENDAKPVAFERMTVDVTSDFEQARTTSLESRSVNEVVDVCYLERQIDPEPSVLDAKSAEDTRVNPSLEQEADAAEKISISAEDEPGMFAPESFEDTHLEFREAAADDFCQTNTILFDPERNQGQEFLVEKSPDSGNDSDIHVTEAKSLEDFNLPFKQSSEDCDTVKECHFASVAEEKYTVNIHTTFTAGVYEGSSSFSAETRPCDEAENDSGILIMESKTLHDINSNCELATTVRSFDTESVPNSLVAEEDYARLADSSLKQVSEEGDTKPILSVDPPVLQVNKDKLMEENSHGKNDSELLVIKENSVKDIDSTFKQATGEQLGGSVSLQDDSKTETHSELAKMNVEVFDEMVIGQKNSNEEQMNTIIDEKVIVSEDPRSSPPTWLNTKKIEKVNENKSDSSSSSSDSE</sequence>
<feature type="region of interest" description="Disordered" evidence="1">
    <location>
        <begin position="1025"/>
        <end position="1057"/>
    </location>
</feature>
<keyword evidence="3" id="KW-1185">Reference proteome</keyword>
<reference evidence="2 3" key="1">
    <citation type="journal article" date="2022" name="Nat. Plants">
        <title>Genomes of leafy and leafless Platanthera orchids illuminate the evolution of mycoheterotrophy.</title>
        <authorList>
            <person name="Li M.H."/>
            <person name="Liu K.W."/>
            <person name="Li Z."/>
            <person name="Lu H.C."/>
            <person name="Ye Q.L."/>
            <person name="Zhang D."/>
            <person name="Wang J.Y."/>
            <person name="Li Y.F."/>
            <person name="Zhong Z.M."/>
            <person name="Liu X."/>
            <person name="Yu X."/>
            <person name="Liu D.K."/>
            <person name="Tu X.D."/>
            <person name="Liu B."/>
            <person name="Hao Y."/>
            <person name="Liao X.Y."/>
            <person name="Jiang Y.T."/>
            <person name="Sun W.H."/>
            <person name="Chen J."/>
            <person name="Chen Y.Q."/>
            <person name="Ai Y."/>
            <person name="Zhai J.W."/>
            <person name="Wu S.S."/>
            <person name="Zhou Z."/>
            <person name="Hsiao Y.Y."/>
            <person name="Wu W.L."/>
            <person name="Chen Y.Y."/>
            <person name="Lin Y.F."/>
            <person name="Hsu J.L."/>
            <person name="Li C.Y."/>
            <person name="Wang Z.W."/>
            <person name="Zhao X."/>
            <person name="Zhong W.Y."/>
            <person name="Ma X.K."/>
            <person name="Ma L."/>
            <person name="Huang J."/>
            <person name="Chen G.Z."/>
            <person name="Huang M.Z."/>
            <person name="Huang L."/>
            <person name="Peng D.H."/>
            <person name="Luo Y.B."/>
            <person name="Zou S.Q."/>
            <person name="Chen S.P."/>
            <person name="Lan S."/>
            <person name="Tsai W.C."/>
            <person name="Van de Peer Y."/>
            <person name="Liu Z.J."/>
        </authorList>
    </citation>
    <scope>NUCLEOTIDE SEQUENCE [LARGE SCALE GENOMIC DNA]</scope>
    <source>
        <strain evidence="2">Lor287</strain>
    </source>
</reference>
<name>A0AAP0GBW1_9ASPA</name>
<evidence type="ECO:0000256" key="1">
    <source>
        <dbReference type="SAM" id="MobiDB-lite"/>
    </source>
</evidence>
<feature type="region of interest" description="Disordered" evidence="1">
    <location>
        <begin position="261"/>
        <end position="306"/>
    </location>
</feature>
<feature type="compositionally biased region" description="Basic and acidic residues" evidence="1">
    <location>
        <begin position="1503"/>
        <end position="1513"/>
    </location>
</feature>
<feature type="region of interest" description="Disordered" evidence="1">
    <location>
        <begin position="203"/>
        <end position="224"/>
    </location>
</feature>
<dbReference type="Proteomes" id="UP001418222">
    <property type="component" value="Unassembled WGS sequence"/>
</dbReference>
<comment type="caution">
    <text evidence="2">The sequence shown here is derived from an EMBL/GenBank/DDBJ whole genome shotgun (WGS) entry which is preliminary data.</text>
</comment>
<organism evidence="2 3">
    <name type="scientific">Platanthera zijinensis</name>
    <dbReference type="NCBI Taxonomy" id="2320716"/>
    <lineage>
        <taxon>Eukaryota</taxon>
        <taxon>Viridiplantae</taxon>
        <taxon>Streptophyta</taxon>
        <taxon>Embryophyta</taxon>
        <taxon>Tracheophyta</taxon>
        <taxon>Spermatophyta</taxon>
        <taxon>Magnoliopsida</taxon>
        <taxon>Liliopsida</taxon>
        <taxon>Asparagales</taxon>
        <taxon>Orchidaceae</taxon>
        <taxon>Orchidoideae</taxon>
        <taxon>Orchideae</taxon>
        <taxon>Orchidinae</taxon>
        <taxon>Platanthera</taxon>
    </lineage>
</organism>
<evidence type="ECO:0000313" key="3">
    <source>
        <dbReference type="Proteomes" id="UP001418222"/>
    </source>
</evidence>
<feature type="region of interest" description="Disordered" evidence="1">
    <location>
        <begin position="1485"/>
        <end position="1523"/>
    </location>
</feature>
<proteinExistence type="predicted"/>
<protein>
    <submittedName>
        <fullName evidence="2">Uncharacterized protein</fullName>
    </submittedName>
</protein>
<feature type="compositionally biased region" description="Low complexity" evidence="1">
    <location>
        <begin position="1514"/>
        <end position="1523"/>
    </location>
</feature>
<evidence type="ECO:0000313" key="2">
    <source>
        <dbReference type="EMBL" id="KAK8950788.1"/>
    </source>
</evidence>